<proteinExistence type="inferred from homology"/>
<keyword evidence="2" id="KW-0408">Iron</keyword>
<dbReference type="EMBL" id="ML735334">
    <property type="protein sequence ID" value="KAE8385472.1"/>
    <property type="molecule type" value="Genomic_DNA"/>
</dbReference>
<keyword evidence="2" id="KW-0479">Metal-binding</keyword>
<sequence>MVSLPASSIVVPDIPIAPLPTISYDKLLTGDPEEIARLLGNCQSLGFFYLDLTGAAQVVLNNSRDVFKLMEVYFEQPLDVKLRDLRHSVTHGYTPTGTYTGARRGERDCYETLKVAQGEMKSRAPQLPGTVRMNIDLFDSFISGSHAVVRKILESLSTGMGLTGDLRFENQHRANVPARTTMVLFRYPRQLHEGGGIGHNMHTDIGSLTLLFCEDYGLQILHPETNQWGFVVPKLGHAVINVGDSLRFLSGHKLASCVHRVLPITEWQEHHRYSIAYFLRPEDNVIYVDSKGRQLSARRWHDEKYDVFREPHETQEEDVILTGGMEQDGVLV</sequence>
<dbReference type="Pfam" id="PF14226">
    <property type="entry name" value="DIOX_N"/>
    <property type="match status" value="1"/>
</dbReference>
<evidence type="ECO:0000256" key="1">
    <source>
        <dbReference type="ARBA" id="ARBA00008056"/>
    </source>
</evidence>
<evidence type="ECO:0000313" key="4">
    <source>
        <dbReference type="EMBL" id="KAE8385472.1"/>
    </source>
</evidence>
<dbReference type="Pfam" id="PF03171">
    <property type="entry name" value="2OG-FeII_Oxy"/>
    <property type="match status" value="1"/>
</dbReference>
<dbReference type="InterPro" id="IPR005123">
    <property type="entry name" value="Oxoglu/Fe-dep_dioxygenase_dom"/>
</dbReference>
<dbReference type="Proteomes" id="UP000326877">
    <property type="component" value="Unassembled WGS sequence"/>
</dbReference>
<dbReference type="InterPro" id="IPR026992">
    <property type="entry name" value="DIOX_N"/>
</dbReference>
<gene>
    <name evidence="4" type="ORF">BDV23DRAFT_190817</name>
</gene>
<dbReference type="InterPro" id="IPR050231">
    <property type="entry name" value="Iron_ascorbate_oxido_reductase"/>
</dbReference>
<evidence type="ECO:0000259" key="3">
    <source>
        <dbReference type="PROSITE" id="PS51471"/>
    </source>
</evidence>
<protein>
    <submittedName>
        <fullName evidence="4">Clavaminate synthase-like protein</fullName>
    </submittedName>
</protein>
<evidence type="ECO:0000256" key="2">
    <source>
        <dbReference type="RuleBase" id="RU003682"/>
    </source>
</evidence>
<dbReference type="GO" id="GO:0046872">
    <property type="term" value="F:metal ion binding"/>
    <property type="evidence" value="ECO:0007669"/>
    <property type="project" value="UniProtKB-KW"/>
</dbReference>
<dbReference type="InterPro" id="IPR044861">
    <property type="entry name" value="IPNS-like_FE2OG_OXY"/>
</dbReference>
<feature type="domain" description="Fe2OG dioxygenase" evidence="3">
    <location>
        <begin position="177"/>
        <end position="281"/>
    </location>
</feature>
<dbReference type="PANTHER" id="PTHR47990">
    <property type="entry name" value="2-OXOGLUTARATE (2OG) AND FE(II)-DEPENDENT OXYGENASE SUPERFAMILY PROTEIN-RELATED"/>
    <property type="match status" value="1"/>
</dbReference>
<dbReference type="Gene3D" id="2.60.120.330">
    <property type="entry name" value="B-lactam Antibiotic, Isopenicillin N Synthase, Chain"/>
    <property type="match status" value="1"/>
</dbReference>
<dbReference type="GO" id="GO:0044283">
    <property type="term" value="P:small molecule biosynthetic process"/>
    <property type="evidence" value="ECO:0007669"/>
    <property type="project" value="UniProtKB-ARBA"/>
</dbReference>
<reference evidence="4" key="1">
    <citation type="submission" date="2019-04" db="EMBL/GenBank/DDBJ databases">
        <title>Friends and foes A comparative genomics studyof 23 Aspergillus species from section Flavi.</title>
        <authorList>
            <consortium name="DOE Joint Genome Institute"/>
            <person name="Kjaerbolling I."/>
            <person name="Vesth T."/>
            <person name="Frisvad J.C."/>
            <person name="Nybo J.L."/>
            <person name="Theobald S."/>
            <person name="Kildgaard S."/>
            <person name="Isbrandt T."/>
            <person name="Kuo A."/>
            <person name="Sato A."/>
            <person name="Lyhne E.K."/>
            <person name="Kogle M.E."/>
            <person name="Wiebenga A."/>
            <person name="Kun R.S."/>
            <person name="Lubbers R.J."/>
            <person name="Makela M.R."/>
            <person name="Barry K."/>
            <person name="Chovatia M."/>
            <person name="Clum A."/>
            <person name="Daum C."/>
            <person name="Haridas S."/>
            <person name="He G."/>
            <person name="LaButti K."/>
            <person name="Lipzen A."/>
            <person name="Mondo S."/>
            <person name="Riley R."/>
            <person name="Salamov A."/>
            <person name="Simmons B.A."/>
            <person name="Magnuson J.K."/>
            <person name="Henrissat B."/>
            <person name="Mortensen U.H."/>
            <person name="Larsen T.O."/>
            <person name="Devries R.P."/>
            <person name="Grigoriev I.V."/>
            <person name="Machida M."/>
            <person name="Baker S.E."/>
            <person name="Andersen M.R."/>
        </authorList>
    </citation>
    <scope>NUCLEOTIDE SEQUENCE [LARGE SCALE GENOMIC DNA]</scope>
    <source>
        <strain evidence="4">IBT 14317</strain>
    </source>
</reference>
<organism evidence="4">
    <name type="scientific">Petromyces alliaceus</name>
    <name type="common">Aspergillus alliaceus</name>
    <dbReference type="NCBI Taxonomy" id="209559"/>
    <lineage>
        <taxon>Eukaryota</taxon>
        <taxon>Fungi</taxon>
        <taxon>Dikarya</taxon>
        <taxon>Ascomycota</taxon>
        <taxon>Pezizomycotina</taxon>
        <taxon>Eurotiomycetes</taxon>
        <taxon>Eurotiomycetidae</taxon>
        <taxon>Eurotiales</taxon>
        <taxon>Aspergillaceae</taxon>
        <taxon>Aspergillus</taxon>
        <taxon>Aspergillus subgen. Circumdati</taxon>
    </lineage>
</organism>
<name>A0A5N7BUG2_PETAA</name>
<dbReference type="InterPro" id="IPR027443">
    <property type="entry name" value="IPNS-like_sf"/>
</dbReference>
<dbReference type="OrthoDB" id="288590at2759"/>
<dbReference type="SUPFAM" id="SSF51197">
    <property type="entry name" value="Clavaminate synthase-like"/>
    <property type="match status" value="1"/>
</dbReference>
<comment type="similarity">
    <text evidence="1 2">Belongs to the iron/ascorbate-dependent oxidoreductase family.</text>
</comment>
<dbReference type="GO" id="GO:0016491">
    <property type="term" value="F:oxidoreductase activity"/>
    <property type="evidence" value="ECO:0007669"/>
    <property type="project" value="UniProtKB-KW"/>
</dbReference>
<dbReference type="AlphaFoldDB" id="A0A5N7BUG2"/>
<dbReference type="PROSITE" id="PS51471">
    <property type="entry name" value="FE2OG_OXY"/>
    <property type="match status" value="1"/>
</dbReference>
<keyword evidence="2" id="KW-0560">Oxidoreductase</keyword>
<accession>A0A5N7BUG2</accession>